<protein>
    <recommendedName>
        <fullName evidence="3">Lipoprotein</fullName>
    </recommendedName>
</protein>
<evidence type="ECO:0000313" key="2">
    <source>
        <dbReference type="Proteomes" id="UP000646244"/>
    </source>
</evidence>
<gene>
    <name evidence="1" type="ORF">GCM10010507_47420</name>
</gene>
<proteinExistence type="predicted"/>
<dbReference type="EMBL" id="BMVB01000019">
    <property type="protein sequence ID" value="GHC64543.1"/>
    <property type="molecule type" value="Genomic_DNA"/>
</dbReference>
<dbReference type="AlphaFoldDB" id="A0A918TV09"/>
<dbReference type="RefSeq" id="WP_190111893.1">
    <property type="nucleotide sequence ID" value="NZ_BMVB01000019.1"/>
</dbReference>
<comment type="caution">
    <text evidence="1">The sequence shown here is derived from an EMBL/GenBank/DDBJ whole genome shotgun (WGS) entry which is preliminary data.</text>
</comment>
<name>A0A918TV09_STRCJ</name>
<reference evidence="1" key="2">
    <citation type="submission" date="2020-09" db="EMBL/GenBank/DDBJ databases">
        <authorList>
            <person name="Sun Q."/>
            <person name="Ohkuma M."/>
        </authorList>
    </citation>
    <scope>NUCLEOTIDE SEQUENCE</scope>
    <source>
        <strain evidence="1">JCM 4633</strain>
    </source>
</reference>
<sequence>MRPLPVMSGATALAAGLLGGLLCGCADPGGLKVAGPAPTASATAGPVYVTEGPGRPALRGPASLEIGDSVRLTDLRWRSWGGATAEATGGVAGAWCRPGCRDTPYRARVVLSGVVRQERSAYYGRATVVAEGLPPEQSDELRGLRLFVPTP</sequence>
<evidence type="ECO:0008006" key="3">
    <source>
        <dbReference type="Google" id="ProtNLM"/>
    </source>
</evidence>
<dbReference type="Proteomes" id="UP000646244">
    <property type="component" value="Unassembled WGS sequence"/>
</dbReference>
<accession>A0A918TV09</accession>
<dbReference type="PROSITE" id="PS51257">
    <property type="entry name" value="PROKAR_LIPOPROTEIN"/>
    <property type="match status" value="1"/>
</dbReference>
<organism evidence="1 2">
    <name type="scientific">Streptomyces cinnamoneus</name>
    <name type="common">Streptoverticillium cinnamoneum</name>
    <dbReference type="NCBI Taxonomy" id="53446"/>
    <lineage>
        <taxon>Bacteria</taxon>
        <taxon>Bacillati</taxon>
        <taxon>Actinomycetota</taxon>
        <taxon>Actinomycetes</taxon>
        <taxon>Kitasatosporales</taxon>
        <taxon>Streptomycetaceae</taxon>
        <taxon>Streptomyces</taxon>
        <taxon>Streptomyces cinnamoneus group</taxon>
    </lineage>
</organism>
<reference evidence="1" key="1">
    <citation type="journal article" date="2014" name="Int. J. Syst. Evol. Microbiol.">
        <title>Complete genome sequence of Corynebacterium casei LMG S-19264T (=DSM 44701T), isolated from a smear-ripened cheese.</title>
        <authorList>
            <consortium name="US DOE Joint Genome Institute (JGI-PGF)"/>
            <person name="Walter F."/>
            <person name="Albersmeier A."/>
            <person name="Kalinowski J."/>
            <person name="Ruckert C."/>
        </authorList>
    </citation>
    <scope>NUCLEOTIDE SEQUENCE</scope>
    <source>
        <strain evidence="1">JCM 4633</strain>
    </source>
</reference>
<evidence type="ECO:0000313" key="1">
    <source>
        <dbReference type="EMBL" id="GHC64543.1"/>
    </source>
</evidence>